<dbReference type="PATRIC" id="fig|1449336.4.peg.772"/>
<keyword evidence="2" id="KW-1185">Reference proteome</keyword>
<accession>A0A0R2HVT1</accession>
<dbReference type="GeneID" id="89587698"/>
<evidence type="ECO:0000313" key="1">
    <source>
        <dbReference type="EMBL" id="KRN56753.1"/>
    </source>
</evidence>
<gene>
    <name evidence="1" type="ORF">IV74_GL000755</name>
</gene>
<reference evidence="1 2" key="1">
    <citation type="journal article" date="2015" name="Genome Announc.">
        <title>Expanding the biotechnology potential of lactobacilli through comparative genomics of 213 strains and associated genera.</title>
        <authorList>
            <person name="Sun Z."/>
            <person name="Harris H.M."/>
            <person name="McCann A."/>
            <person name="Guo C."/>
            <person name="Argimon S."/>
            <person name="Zhang W."/>
            <person name="Yang X."/>
            <person name="Jeffery I.B."/>
            <person name="Cooney J.C."/>
            <person name="Kagawa T.F."/>
            <person name="Liu W."/>
            <person name="Song Y."/>
            <person name="Salvetti E."/>
            <person name="Wrobel A."/>
            <person name="Rasinkangas P."/>
            <person name="Parkhill J."/>
            <person name="Rea M.C."/>
            <person name="O'Sullivan O."/>
            <person name="Ritari J."/>
            <person name="Douillard F.P."/>
            <person name="Paul Ross R."/>
            <person name="Yang R."/>
            <person name="Briner A.E."/>
            <person name="Felis G.E."/>
            <person name="de Vos W.M."/>
            <person name="Barrangou R."/>
            <person name="Klaenhammer T.R."/>
            <person name="Caufield P.W."/>
            <person name="Cui Y."/>
            <person name="Zhang H."/>
            <person name="O'Toole P.W."/>
        </authorList>
    </citation>
    <scope>NUCLEOTIDE SEQUENCE [LARGE SCALE GENOMIC DNA]</scope>
    <source>
        <strain evidence="1 2">DSM 20623</strain>
    </source>
</reference>
<dbReference type="AlphaFoldDB" id="A0A0R2HVT1"/>
<proteinExistence type="predicted"/>
<name>A0A0R2HVT1_CARDV</name>
<evidence type="ECO:0000313" key="2">
    <source>
        <dbReference type="Proteomes" id="UP000051658"/>
    </source>
</evidence>
<dbReference type="RefSeq" id="WP_034572530.1">
    <property type="nucleotide sequence ID" value="NZ_JQBS01000018.1"/>
</dbReference>
<comment type="caution">
    <text evidence="1">The sequence shown here is derived from an EMBL/GenBank/DDBJ whole genome shotgun (WGS) entry which is preliminary data.</text>
</comment>
<sequence>MKKHEALVNLVVGMLSSYFDSENVYKPRLVTNQIIKGKAMENHVDIYLEFTQMNNTERTVINVVSGREVNTQDVLKLANTLDDLEFKSKGVLYYDLCISEEAIAVAEYKLKTSKFVFQEEVIKSMIKRFGMMLPDETVIGDPFWVIMETDADVGNKGNYYICGDMIPLFLSYKQAKEIADGNHGYEVYGLSQNHLRTLSGMTGSTSHKLGLLIPRYGSLKSDEYEPLIYAPGNKNILKSYFRGENYV</sequence>
<protein>
    <submittedName>
        <fullName evidence="1">Uncharacterized protein</fullName>
    </submittedName>
</protein>
<dbReference type="Proteomes" id="UP000051658">
    <property type="component" value="Unassembled WGS sequence"/>
</dbReference>
<dbReference type="EMBL" id="JQBS01000018">
    <property type="protein sequence ID" value="KRN56753.1"/>
    <property type="molecule type" value="Genomic_DNA"/>
</dbReference>
<organism evidence="1 2">
    <name type="scientific">Carnobacterium divergens DSM 20623</name>
    <dbReference type="NCBI Taxonomy" id="1449336"/>
    <lineage>
        <taxon>Bacteria</taxon>
        <taxon>Bacillati</taxon>
        <taxon>Bacillota</taxon>
        <taxon>Bacilli</taxon>
        <taxon>Lactobacillales</taxon>
        <taxon>Carnobacteriaceae</taxon>
        <taxon>Carnobacterium</taxon>
    </lineage>
</organism>